<evidence type="ECO:0000313" key="2">
    <source>
        <dbReference type="Proteomes" id="UP000587524"/>
    </source>
</evidence>
<dbReference type="EMBL" id="JACJHZ010000013">
    <property type="protein sequence ID" value="MBA9020917.1"/>
    <property type="molecule type" value="Genomic_DNA"/>
</dbReference>
<organism evidence="1 2">
    <name type="scientific">Aminobacter ciceronei</name>
    <dbReference type="NCBI Taxonomy" id="150723"/>
    <lineage>
        <taxon>Bacteria</taxon>
        <taxon>Pseudomonadati</taxon>
        <taxon>Pseudomonadota</taxon>
        <taxon>Alphaproteobacteria</taxon>
        <taxon>Hyphomicrobiales</taxon>
        <taxon>Phyllobacteriaceae</taxon>
        <taxon>Aminobacter</taxon>
    </lineage>
</organism>
<sequence length="59" mass="6127">MMAGKQEGCEELRGGKQVSRASIDVVIPEWSAAQVVSASAVIPAERSESRDLLNGAAGI</sequence>
<protein>
    <submittedName>
        <fullName evidence="1">Uncharacterized protein</fullName>
    </submittedName>
</protein>
<keyword evidence="2" id="KW-1185">Reference proteome</keyword>
<name>A0ABR6C7C5_9HYPH</name>
<comment type="caution">
    <text evidence="1">The sequence shown here is derived from an EMBL/GenBank/DDBJ whole genome shotgun (WGS) entry which is preliminary data.</text>
</comment>
<proteinExistence type="predicted"/>
<dbReference type="Proteomes" id="UP000587524">
    <property type="component" value="Unassembled WGS sequence"/>
</dbReference>
<reference evidence="1 2" key="1">
    <citation type="submission" date="2020-08" db="EMBL/GenBank/DDBJ databases">
        <title>Genomic Encyclopedia of Type Strains, Phase IV (KMG-IV): sequencing the most valuable type-strain genomes for metagenomic binning, comparative biology and taxonomic classification.</title>
        <authorList>
            <person name="Goeker M."/>
        </authorList>
    </citation>
    <scope>NUCLEOTIDE SEQUENCE [LARGE SCALE GENOMIC DNA]</scope>
    <source>
        <strain evidence="1 2">DSM 17455</strain>
    </source>
</reference>
<dbReference type="RefSeq" id="WP_182574378.1">
    <property type="nucleotide sequence ID" value="NZ_JACJHY010000013.1"/>
</dbReference>
<gene>
    <name evidence="1" type="ORF">HNQ97_002921</name>
</gene>
<evidence type="ECO:0000313" key="1">
    <source>
        <dbReference type="EMBL" id="MBA9020917.1"/>
    </source>
</evidence>
<accession>A0ABR6C7C5</accession>